<evidence type="ECO:0000259" key="2">
    <source>
        <dbReference type="PROSITE" id="PS51471"/>
    </source>
</evidence>
<keyword evidence="4" id="KW-1185">Reference proteome</keyword>
<dbReference type="PROSITE" id="PS51471">
    <property type="entry name" value="FE2OG_OXY"/>
    <property type="match status" value="1"/>
</dbReference>
<dbReference type="InterPro" id="IPR005123">
    <property type="entry name" value="Oxoglu/Fe-dep_dioxygenase_dom"/>
</dbReference>
<keyword evidence="1" id="KW-0479">Metal-binding</keyword>
<dbReference type="OrthoDB" id="9798229at2"/>
<comment type="similarity">
    <text evidence="1">Belongs to the iron/ascorbate-dependent oxidoreductase family.</text>
</comment>
<evidence type="ECO:0000256" key="1">
    <source>
        <dbReference type="RuleBase" id="RU003682"/>
    </source>
</evidence>
<comment type="caution">
    <text evidence="3">The sequence shown here is derived from an EMBL/GenBank/DDBJ whole genome shotgun (WGS) entry which is preliminary data.</text>
</comment>
<dbReference type="InterPro" id="IPR056470">
    <property type="entry name" value="BesD/HalB-like"/>
</dbReference>
<keyword evidence="1" id="KW-0560">Oxidoreductase</keyword>
<protein>
    <submittedName>
        <fullName evidence="3">2OG-Fe(II) oxygenase</fullName>
    </submittedName>
</protein>
<dbReference type="EMBL" id="WMIG01000003">
    <property type="protein sequence ID" value="MTH59537.1"/>
    <property type="molecule type" value="Genomic_DNA"/>
</dbReference>
<name>A0A844HME5_9RHOB</name>
<organism evidence="3 4">
    <name type="scientific">Paracoccus litorisediminis</name>
    <dbReference type="NCBI Taxonomy" id="2006130"/>
    <lineage>
        <taxon>Bacteria</taxon>
        <taxon>Pseudomonadati</taxon>
        <taxon>Pseudomonadota</taxon>
        <taxon>Alphaproteobacteria</taxon>
        <taxon>Rhodobacterales</taxon>
        <taxon>Paracoccaceae</taxon>
        <taxon>Paracoccus</taxon>
    </lineage>
</organism>
<dbReference type="Pfam" id="PF23169">
    <property type="entry name" value="HalD"/>
    <property type="match status" value="1"/>
</dbReference>
<feature type="domain" description="Fe2OG dioxygenase" evidence="2">
    <location>
        <begin position="133"/>
        <end position="245"/>
    </location>
</feature>
<evidence type="ECO:0000313" key="4">
    <source>
        <dbReference type="Proteomes" id="UP000449846"/>
    </source>
</evidence>
<sequence length="264" mass="28888">MHHLLDLDTYPLDKPDTAAYAALVARCKARLAADGMFDLPGFLRPKATVDAATAAAPAMASESHRHARSHNVYFRDSVDGLSDDDPVLSKVETVNHTLCADQIAGNPVLDLYDWAPFAAFLAATMGKDALYCMQDPMARVNIQASRDGEALNWHFDRSEFTTTILLQASETGGELEYRKDLRSADNPNYAGVAAVLRGEDPEVRKIKLVPGALNVFRGVDTLHRVSQVKGPTERMVAIFSFFDRPGVNMTAKEQIGFYGRSVAA</sequence>
<dbReference type="GO" id="GO:0046872">
    <property type="term" value="F:metal ion binding"/>
    <property type="evidence" value="ECO:0007669"/>
    <property type="project" value="UniProtKB-KW"/>
</dbReference>
<accession>A0A844HME5</accession>
<proteinExistence type="inferred from homology"/>
<gene>
    <name evidence="3" type="ORF">GL300_09945</name>
</gene>
<dbReference type="GO" id="GO:0016491">
    <property type="term" value="F:oxidoreductase activity"/>
    <property type="evidence" value="ECO:0007669"/>
    <property type="project" value="UniProtKB-KW"/>
</dbReference>
<dbReference type="Proteomes" id="UP000449846">
    <property type="component" value="Unassembled WGS sequence"/>
</dbReference>
<reference evidence="3 4" key="1">
    <citation type="submission" date="2019-11" db="EMBL/GenBank/DDBJ databases">
        <authorList>
            <person name="Dong K."/>
        </authorList>
    </citation>
    <scope>NUCLEOTIDE SEQUENCE [LARGE SCALE GENOMIC DNA]</scope>
    <source>
        <strain evidence="3 4">NBRC 112902</strain>
    </source>
</reference>
<keyword evidence="1" id="KW-0408">Iron</keyword>
<evidence type="ECO:0000313" key="3">
    <source>
        <dbReference type="EMBL" id="MTH59537.1"/>
    </source>
</evidence>
<dbReference type="RefSeq" id="WP_155039468.1">
    <property type="nucleotide sequence ID" value="NZ_JBHGCD010000003.1"/>
</dbReference>
<dbReference type="AlphaFoldDB" id="A0A844HME5"/>